<dbReference type="AlphaFoldDB" id="A0A6A4T7M6"/>
<dbReference type="Proteomes" id="UP000438429">
    <property type="component" value="Unassembled WGS sequence"/>
</dbReference>
<dbReference type="EMBL" id="VEVO01000006">
    <property type="protein sequence ID" value="KAF0040859.1"/>
    <property type="molecule type" value="Genomic_DNA"/>
</dbReference>
<protein>
    <submittedName>
        <fullName evidence="1">Uncharacterized protein</fullName>
    </submittedName>
</protein>
<sequence>MYELDQSTSEKLHYVTELSEGGEQTVSVPDFNNVGQVIAGHHHGSSVQSAGGGSSTLQPVIYIPVRSSTFITLTETVTTQPCRPLRRFFARPLSKQRNLQRADLRPAHTGN</sequence>
<proteinExistence type="predicted"/>
<reference evidence="1 2" key="1">
    <citation type="submission" date="2019-06" db="EMBL/GenBank/DDBJ databases">
        <title>Draft genomes of female and male turbot (Scophthalmus maximus).</title>
        <authorList>
            <person name="Xu H."/>
            <person name="Xu X.-W."/>
            <person name="Shao C."/>
            <person name="Chen S."/>
        </authorList>
    </citation>
    <scope>NUCLEOTIDE SEQUENCE [LARGE SCALE GENOMIC DNA]</scope>
    <source>
        <strain evidence="1">Ysfricsl-2016a</strain>
        <tissue evidence="1">Blood</tissue>
    </source>
</reference>
<evidence type="ECO:0000313" key="2">
    <source>
        <dbReference type="Proteomes" id="UP000438429"/>
    </source>
</evidence>
<accession>A0A6A4T7M6</accession>
<comment type="caution">
    <text evidence="1">The sequence shown here is derived from an EMBL/GenBank/DDBJ whole genome shotgun (WGS) entry which is preliminary data.</text>
</comment>
<organism evidence="1 2">
    <name type="scientific">Scophthalmus maximus</name>
    <name type="common">Turbot</name>
    <name type="synonym">Psetta maxima</name>
    <dbReference type="NCBI Taxonomy" id="52904"/>
    <lineage>
        <taxon>Eukaryota</taxon>
        <taxon>Metazoa</taxon>
        <taxon>Chordata</taxon>
        <taxon>Craniata</taxon>
        <taxon>Vertebrata</taxon>
        <taxon>Euteleostomi</taxon>
        <taxon>Actinopterygii</taxon>
        <taxon>Neopterygii</taxon>
        <taxon>Teleostei</taxon>
        <taxon>Neoteleostei</taxon>
        <taxon>Acanthomorphata</taxon>
        <taxon>Carangaria</taxon>
        <taxon>Pleuronectiformes</taxon>
        <taxon>Pleuronectoidei</taxon>
        <taxon>Scophthalmidae</taxon>
        <taxon>Scophthalmus</taxon>
    </lineage>
</organism>
<evidence type="ECO:0000313" key="1">
    <source>
        <dbReference type="EMBL" id="KAF0040859.1"/>
    </source>
</evidence>
<gene>
    <name evidence="1" type="ORF">F2P81_006757</name>
</gene>
<name>A0A6A4T7M6_SCOMX</name>